<sequence length="114" mass="12212">MTEPNTPHNHHRHADVFLSDNDDLEAELKAEPDFPALPAAAFALLPPGPLKKKKKRRKKTLAEKLGVDSVDKEKLQAEFEALVAESRERVSTGVGMDGGTAAPGSALHPDHGSG</sequence>
<comment type="caution">
    <text evidence="2">The sequence shown here is derived from an EMBL/GenBank/DDBJ whole genome shotgun (WGS) entry which is preliminary data.</text>
</comment>
<proteinExistence type="predicted"/>
<dbReference type="EMBL" id="JAQQWL010000002">
    <property type="protein sequence ID" value="KAK8087214.1"/>
    <property type="molecule type" value="Genomic_DNA"/>
</dbReference>
<name>A0ABR1WVQ4_9PEZI</name>
<evidence type="ECO:0000313" key="2">
    <source>
        <dbReference type="EMBL" id="KAK8087214.1"/>
    </source>
</evidence>
<evidence type="ECO:0000313" key="3">
    <source>
        <dbReference type="Proteomes" id="UP001480595"/>
    </source>
</evidence>
<dbReference type="GeneID" id="92086660"/>
<keyword evidence="3" id="KW-1185">Reference proteome</keyword>
<evidence type="ECO:0000256" key="1">
    <source>
        <dbReference type="SAM" id="MobiDB-lite"/>
    </source>
</evidence>
<organism evidence="2 3">
    <name type="scientific">Apiospora phragmitis</name>
    <dbReference type="NCBI Taxonomy" id="2905665"/>
    <lineage>
        <taxon>Eukaryota</taxon>
        <taxon>Fungi</taxon>
        <taxon>Dikarya</taxon>
        <taxon>Ascomycota</taxon>
        <taxon>Pezizomycotina</taxon>
        <taxon>Sordariomycetes</taxon>
        <taxon>Xylariomycetidae</taxon>
        <taxon>Amphisphaeriales</taxon>
        <taxon>Apiosporaceae</taxon>
        <taxon>Apiospora</taxon>
    </lineage>
</organism>
<accession>A0ABR1WVQ4</accession>
<dbReference type="RefSeq" id="XP_066721738.1">
    <property type="nucleotide sequence ID" value="XM_066853597.1"/>
</dbReference>
<protein>
    <submittedName>
        <fullName evidence="2">Uncharacterized protein</fullName>
    </submittedName>
</protein>
<reference evidence="2 3" key="1">
    <citation type="submission" date="2023-01" db="EMBL/GenBank/DDBJ databases">
        <title>Analysis of 21 Apiospora genomes using comparative genomics revels a genus with tremendous synthesis potential of carbohydrate active enzymes and secondary metabolites.</title>
        <authorList>
            <person name="Sorensen T."/>
        </authorList>
    </citation>
    <scope>NUCLEOTIDE SEQUENCE [LARGE SCALE GENOMIC DNA]</scope>
    <source>
        <strain evidence="2 3">CBS 135458</strain>
    </source>
</reference>
<feature type="region of interest" description="Disordered" evidence="1">
    <location>
        <begin position="86"/>
        <end position="114"/>
    </location>
</feature>
<gene>
    <name evidence="2" type="ORF">PG994_002188</name>
</gene>
<dbReference type="Proteomes" id="UP001480595">
    <property type="component" value="Unassembled WGS sequence"/>
</dbReference>